<dbReference type="GO" id="GO:0046872">
    <property type="term" value="F:metal ion binding"/>
    <property type="evidence" value="ECO:0007669"/>
    <property type="project" value="InterPro"/>
</dbReference>
<dbReference type="OrthoDB" id="4453346at2"/>
<dbReference type="InterPro" id="IPR000182">
    <property type="entry name" value="GNAT_dom"/>
</dbReference>
<name>A0A2K8P7K8_STRLA</name>
<dbReference type="Pfam" id="PF11716">
    <property type="entry name" value="MDMPI_N"/>
    <property type="match status" value="1"/>
</dbReference>
<dbReference type="EMBL" id="CP024985">
    <property type="protein sequence ID" value="ATZ22696.1"/>
    <property type="molecule type" value="Genomic_DNA"/>
</dbReference>
<dbReference type="SUPFAM" id="SSF109854">
    <property type="entry name" value="DinB/YfiT-like putative metalloenzymes"/>
    <property type="match status" value="1"/>
</dbReference>
<gene>
    <name evidence="1" type="ORF">SLAV_03940</name>
</gene>
<dbReference type="GeneID" id="49381926"/>
<organism evidence="1 2">
    <name type="scientific">Streptomyces lavendulae subsp. lavendulae</name>
    <dbReference type="NCBI Taxonomy" id="58340"/>
    <lineage>
        <taxon>Bacteria</taxon>
        <taxon>Bacillati</taxon>
        <taxon>Actinomycetota</taxon>
        <taxon>Actinomycetes</taxon>
        <taxon>Kitasatosporales</taxon>
        <taxon>Streptomycetaceae</taxon>
        <taxon>Streptomyces</taxon>
    </lineage>
</organism>
<keyword evidence="2" id="KW-1185">Reference proteome</keyword>
<dbReference type="KEGG" id="slx:SLAV_03940"/>
<dbReference type="GO" id="GO:0008999">
    <property type="term" value="F:protein-N-terminal-alanine acetyltransferase activity"/>
    <property type="evidence" value="ECO:0007669"/>
    <property type="project" value="TreeGrafter"/>
</dbReference>
<dbReference type="PROSITE" id="PS51186">
    <property type="entry name" value="GNAT"/>
    <property type="match status" value="1"/>
</dbReference>
<dbReference type="Proteomes" id="UP000231791">
    <property type="component" value="Chromosome"/>
</dbReference>
<dbReference type="InterPro" id="IPR016181">
    <property type="entry name" value="Acyl_CoA_acyltransferase"/>
</dbReference>
<dbReference type="InterPro" id="IPR034660">
    <property type="entry name" value="DinB/YfiT-like"/>
</dbReference>
<dbReference type="PANTHER" id="PTHR43441">
    <property type="entry name" value="RIBOSOMAL-PROTEIN-SERINE ACETYLTRANSFERASE"/>
    <property type="match status" value="1"/>
</dbReference>
<protein>
    <submittedName>
        <fullName evidence="1">Uncharacterized protein</fullName>
    </submittedName>
</protein>
<dbReference type="GO" id="GO:0005737">
    <property type="term" value="C:cytoplasm"/>
    <property type="evidence" value="ECO:0007669"/>
    <property type="project" value="TreeGrafter"/>
</dbReference>
<reference evidence="1 2" key="1">
    <citation type="submission" date="2017-11" db="EMBL/GenBank/DDBJ databases">
        <title>Complete genome sequence of Streptomyces lavendulae subsp. lavendulae CCM 3239 (formerly 'Streptomyces aureofaciens CCM 3239'), the producer of the angucycline-type antibiotic auricin.</title>
        <authorList>
            <person name="Busche T."/>
            <person name="Novakova R."/>
            <person name="Al'Dilaimi A."/>
            <person name="Homerova D."/>
            <person name="Feckova L."/>
            <person name="Rezuchova B."/>
            <person name="Mingyar E."/>
            <person name="Csolleiova D."/>
            <person name="Bekeova C."/>
            <person name="Winkler A."/>
            <person name="Sevcikova B."/>
            <person name="Kalinowski J."/>
            <person name="Kormanec J."/>
            <person name="Ruckert C."/>
        </authorList>
    </citation>
    <scope>NUCLEOTIDE SEQUENCE [LARGE SCALE GENOMIC DNA]</scope>
    <source>
        <strain evidence="1 2">CCM 3239</strain>
    </source>
</reference>
<dbReference type="InterPro" id="IPR024344">
    <property type="entry name" value="MDMPI_metal-binding"/>
</dbReference>
<proteinExistence type="predicted"/>
<dbReference type="PANTHER" id="PTHR43441:SF6">
    <property type="entry name" value="N-ACETYLTRANSFERASE DOMAIN-CONTAINING PROTEIN"/>
    <property type="match status" value="1"/>
</dbReference>
<dbReference type="Gene3D" id="3.40.630.30">
    <property type="match status" value="1"/>
</dbReference>
<dbReference type="InterPro" id="IPR051908">
    <property type="entry name" value="Ribosomal_N-acetyltransferase"/>
</dbReference>
<dbReference type="GO" id="GO:1990189">
    <property type="term" value="F:protein N-terminal-serine acetyltransferase activity"/>
    <property type="evidence" value="ECO:0007669"/>
    <property type="project" value="TreeGrafter"/>
</dbReference>
<dbReference type="AlphaFoldDB" id="A0A2K8P7K8"/>
<evidence type="ECO:0000313" key="1">
    <source>
        <dbReference type="EMBL" id="ATZ22696.1"/>
    </source>
</evidence>
<dbReference type="Gene3D" id="1.20.120.450">
    <property type="entry name" value="dinb family like domain"/>
    <property type="match status" value="1"/>
</dbReference>
<accession>A0A2K8P7K8</accession>
<sequence length="354" mass="36375">MTGEDPAGGLAAAVSATVRALRAVAHLDWSAPAAGLEWSCRETAVHLAGDLTGFAAQLAGRVTGSYLPLAVGAAPGTPPGALVDLVGASGLLLAAAVRAVRPDDRAWHPAGSAGPGGFAAMGTAELLLHTHDVLHGLGVTHWRGEDPAAALVLDRLFPHVPRSGPDAPWETLLAATGRAAFPGLPRRRTWRWYGDPVVGTGVVLCEISPSLARDLADGGTGGFTWTADGPPEGTRAAAALLLRARDRGAYRPGWGPYAIVRARDRRAVGRIGFHAAPDAEGRAETGCELVPSARGCGHATEALRALARWALAQPGAHELCATADGADGPSRAALLRAGFEHRGAGRYVLRAAGR</sequence>
<dbReference type="Pfam" id="PF13302">
    <property type="entry name" value="Acetyltransf_3"/>
    <property type="match status" value="1"/>
</dbReference>
<dbReference type="SUPFAM" id="SSF55729">
    <property type="entry name" value="Acyl-CoA N-acyltransferases (Nat)"/>
    <property type="match status" value="1"/>
</dbReference>
<evidence type="ECO:0000313" key="2">
    <source>
        <dbReference type="Proteomes" id="UP000231791"/>
    </source>
</evidence>
<dbReference type="RefSeq" id="WP_051840673.1">
    <property type="nucleotide sequence ID" value="NZ_CP024985.1"/>
</dbReference>